<keyword evidence="5" id="KW-1185">Reference proteome</keyword>
<dbReference type="RefSeq" id="WP_191051430.1">
    <property type="nucleotide sequence ID" value="NZ_JACXRZ010000006.1"/>
</dbReference>
<feature type="region of interest" description="Disordered" evidence="1">
    <location>
        <begin position="105"/>
        <end position="141"/>
    </location>
</feature>
<feature type="transmembrane region" description="Helical" evidence="2">
    <location>
        <begin position="202"/>
        <end position="220"/>
    </location>
</feature>
<name>A0ABR8KYI4_9ACTN</name>
<evidence type="ECO:0000313" key="4">
    <source>
        <dbReference type="EMBL" id="MBD3143819.1"/>
    </source>
</evidence>
<feature type="compositionally biased region" description="Low complexity" evidence="1">
    <location>
        <begin position="9"/>
        <end position="21"/>
    </location>
</feature>
<organism evidence="4 5">
    <name type="scientific">Microbispora bryophytorum subsp. camponoti</name>
    <dbReference type="NCBI Taxonomy" id="1677852"/>
    <lineage>
        <taxon>Bacteria</taxon>
        <taxon>Bacillati</taxon>
        <taxon>Actinomycetota</taxon>
        <taxon>Actinomycetes</taxon>
        <taxon>Streptosporangiales</taxon>
        <taxon>Streptosporangiaceae</taxon>
        <taxon>Microbispora</taxon>
    </lineage>
</organism>
<dbReference type="Pfam" id="PF08044">
    <property type="entry name" value="DUF1707"/>
    <property type="match status" value="1"/>
</dbReference>
<dbReference type="Proteomes" id="UP000653231">
    <property type="component" value="Unassembled WGS sequence"/>
</dbReference>
<dbReference type="PANTHER" id="PTHR40763:SF4">
    <property type="entry name" value="DUF1707 DOMAIN-CONTAINING PROTEIN"/>
    <property type="match status" value="1"/>
</dbReference>
<dbReference type="EMBL" id="JACXRZ010000006">
    <property type="protein sequence ID" value="MBD3143819.1"/>
    <property type="molecule type" value="Genomic_DNA"/>
</dbReference>
<keyword evidence="2" id="KW-0812">Transmembrane</keyword>
<dbReference type="InterPro" id="IPR012551">
    <property type="entry name" value="DUF1707_SHOCT-like"/>
</dbReference>
<comment type="caution">
    <text evidence="4">The sequence shown here is derived from an EMBL/GenBank/DDBJ whole genome shotgun (WGS) entry which is preliminary data.</text>
</comment>
<reference evidence="4 5" key="1">
    <citation type="submission" date="2020-09" db="EMBL/GenBank/DDBJ databases">
        <title>Actinomycete isolated from the Camponotus japonicus Mayr.</title>
        <authorList>
            <person name="Gong X."/>
        </authorList>
    </citation>
    <scope>NUCLEOTIDE SEQUENCE [LARGE SCALE GENOMIC DNA]</scope>
    <source>
        <strain evidence="4 5">2C-HV3</strain>
    </source>
</reference>
<evidence type="ECO:0000256" key="1">
    <source>
        <dbReference type="SAM" id="MobiDB-lite"/>
    </source>
</evidence>
<feature type="region of interest" description="Disordered" evidence="1">
    <location>
        <begin position="1"/>
        <end position="58"/>
    </location>
</feature>
<dbReference type="PANTHER" id="PTHR40763">
    <property type="entry name" value="MEMBRANE PROTEIN-RELATED"/>
    <property type="match status" value="1"/>
</dbReference>
<protein>
    <submittedName>
        <fullName evidence="4">DUF1707 domain-containing protein</fullName>
    </submittedName>
</protein>
<feature type="transmembrane region" description="Helical" evidence="2">
    <location>
        <begin position="226"/>
        <end position="244"/>
    </location>
</feature>
<keyword evidence="2" id="KW-1133">Transmembrane helix</keyword>
<proteinExistence type="predicted"/>
<evidence type="ECO:0000256" key="2">
    <source>
        <dbReference type="SAM" id="Phobius"/>
    </source>
</evidence>
<feature type="compositionally biased region" description="Low complexity" evidence="1">
    <location>
        <begin position="29"/>
        <end position="50"/>
    </location>
</feature>
<evidence type="ECO:0000313" key="5">
    <source>
        <dbReference type="Proteomes" id="UP000653231"/>
    </source>
</evidence>
<feature type="domain" description="DUF1707" evidence="3">
    <location>
        <begin position="54"/>
        <end position="106"/>
    </location>
</feature>
<accession>A0ABR8KYI4</accession>
<evidence type="ECO:0000259" key="3">
    <source>
        <dbReference type="Pfam" id="PF08044"/>
    </source>
</evidence>
<keyword evidence="2" id="KW-0472">Membrane</keyword>
<gene>
    <name evidence="4" type="ORF">IEQ31_11590</name>
</gene>
<sequence length="254" mass="26523">MTMVSPDEPAAAGGAHAPRGGDAPGAGATGHAPSSGPGHSSSGPAHAPSAYGGLRIGDRERDEVTRLLHDAFAQGRITPEELDERLDATLSARRAEDLRRVTADLPGAWPGDVQTGGAPGGASGRGHRADAPRAGDPRAGSPWHPGFPSAGLPGFPGAPVGARPGPYWADGTSGHGAWGHGAWGAWGHGMGPRRRRHHRHPAMFLIPVAAIVVLMAGPMWPPFLVLKLVFVAMLVKVVLGLTHHRRRHRYPTRH</sequence>
<feature type="compositionally biased region" description="Basic and acidic residues" evidence="1">
    <location>
        <begin position="127"/>
        <end position="136"/>
    </location>
</feature>